<name>A0AA86N214_9BACT</name>
<dbReference type="Proteomes" id="UP001179121">
    <property type="component" value="Chromosome"/>
</dbReference>
<organism evidence="2 3">
    <name type="scientific">Nitrospira tepida</name>
    <dbReference type="NCBI Taxonomy" id="2973512"/>
    <lineage>
        <taxon>Bacteria</taxon>
        <taxon>Pseudomonadati</taxon>
        <taxon>Nitrospirota</taxon>
        <taxon>Nitrospiria</taxon>
        <taxon>Nitrospirales</taxon>
        <taxon>Nitrospiraceae</taxon>
        <taxon>Nitrospira</taxon>
    </lineage>
</organism>
<reference evidence="2" key="1">
    <citation type="submission" date="2022-10" db="EMBL/GenBank/DDBJ databases">
        <authorList>
            <person name="Koch H."/>
        </authorList>
    </citation>
    <scope>NUCLEOTIDE SEQUENCE</scope>
    <source>
        <strain evidence="2">DNF</strain>
    </source>
</reference>
<accession>A0AA86N214</accession>
<proteinExistence type="predicted"/>
<feature type="transmembrane region" description="Helical" evidence="1">
    <location>
        <begin position="81"/>
        <end position="99"/>
    </location>
</feature>
<evidence type="ECO:0000256" key="1">
    <source>
        <dbReference type="SAM" id="Phobius"/>
    </source>
</evidence>
<keyword evidence="1" id="KW-1133">Transmembrane helix</keyword>
<evidence type="ECO:0000313" key="2">
    <source>
        <dbReference type="EMBL" id="CAI4033292.1"/>
    </source>
</evidence>
<feature type="transmembrane region" description="Helical" evidence="1">
    <location>
        <begin position="53"/>
        <end position="75"/>
    </location>
</feature>
<keyword evidence="3" id="KW-1185">Reference proteome</keyword>
<gene>
    <name evidence="2" type="ORF">DNFV4_03728</name>
</gene>
<sequence length="103" mass="11428">MKVDAQSHAGTTVMIVSFIAAVFVLDLLTPLGIPYWLLYGIPFFFIRYNTPRNFAFILAGTCTVLIFVGYVLSPGERAEPLTHRASAALILWSVAIILARQRL</sequence>
<dbReference type="AlphaFoldDB" id="A0AA86N214"/>
<feature type="transmembrane region" description="Helical" evidence="1">
    <location>
        <begin position="12"/>
        <end position="41"/>
    </location>
</feature>
<evidence type="ECO:0000313" key="3">
    <source>
        <dbReference type="Proteomes" id="UP001179121"/>
    </source>
</evidence>
<dbReference type="RefSeq" id="WP_289270376.1">
    <property type="nucleotide sequence ID" value="NZ_OX365700.1"/>
</dbReference>
<keyword evidence="1" id="KW-0812">Transmembrane</keyword>
<keyword evidence="1" id="KW-0472">Membrane</keyword>
<dbReference type="EMBL" id="OX365700">
    <property type="protein sequence ID" value="CAI4033292.1"/>
    <property type="molecule type" value="Genomic_DNA"/>
</dbReference>
<dbReference type="KEGG" id="nti:DNFV4_03728"/>
<protein>
    <submittedName>
        <fullName evidence="2">Uncharacterized protein</fullName>
    </submittedName>
</protein>